<proteinExistence type="predicted"/>
<accession>A0A484LQJ7</accession>
<evidence type="ECO:0000313" key="2">
    <source>
        <dbReference type="Proteomes" id="UP000595140"/>
    </source>
</evidence>
<dbReference type="Proteomes" id="UP000595140">
    <property type="component" value="Unassembled WGS sequence"/>
</dbReference>
<sequence>MDKSQRSDRVLFEETRLNSLKMRAARLRRRLQRRIDAYNHALDAVLLAVAQHMDQAALHPLLHARGQARERLQACIRALERVEGSITRCEEVVQGLRQNIGAMLDFFRINSFPTSLGLEREGSGLVEYMEEDEGLIFKMV</sequence>
<reference evidence="1 2" key="1">
    <citation type="submission" date="2018-04" db="EMBL/GenBank/DDBJ databases">
        <authorList>
            <person name="Vogel A."/>
        </authorList>
    </citation>
    <scope>NUCLEOTIDE SEQUENCE [LARGE SCALE GENOMIC DNA]</scope>
</reference>
<organism evidence="1 2">
    <name type="scientific">Cuscuta campestris</name>
    <dbReference type="NCBI Taxonomy" id="132261"/>
    <lineage>
        <taxon>Eukaryota</taxon>
        <taxon>Viridiplantae</taxon>
        <taxon>Streptophyta</taxon>
        <taxon>Embryophyta</taxon>
        <taxon>Tracheophyta</taxon>
        <taxon>Spermatophyta</taxon>
        <taxon>Magnoliopsida</taxon>
        <taxon>eudicotyledons</taxon>
        <taxon>Gunneridae</taxon>
        <taxon>Pentapetalae</taxon>
        <taxon>asterids</taxon>
        <taxon>lamiids</taxon>
        <taxon>Solanales</taxon>
        <taxon>Convolvulaceae</taxon>
        <taxon>Cuscuteae</taxon>
        <taxon>Cuscuta</taxon>
        <taxon>Cuscuta subgen. Grammica</taxon>
        <taxon>Cuscuta sect. Cleistogrammica</taxon>
    </lineage>
</organism>
<name>A0A484LQJ7_9ASTE</name>
<keyword evidence="2" id="KW-1185">Reference proteome</keyword>
<protein>
    <submittedName>
        <fullName evidence="1">Uncharacterized protein</fullName>
    </submittedName>
</protein>
<dbReference type="EMBL" id="OOIL02001800">
    <property type="protein sequence ID" value="VFQ78497.1"/>
    <property type="molecule type" value="Genomic_DNA"/>
</dbReference>
<dbReference type="AlphaFoldDB" id="A0A484LQJ7"/>
<gene>
    <name evidence="1" type="ORF">CCAM_LOCUS20273</name>
</gene>
<evidence type="ECO:0000313" key="1">
    <source>
        <dbReference type="EMBL" id="VFQ78497.1"/>
    </source>
</evidence>